<accession>A0ACA8R051</accession>
<proteinExistence type="predicted"/>
<evidence type="ECO:0000313" key="2">
    <source>
        <dbReference type="Proteomes" id="UP000317465"/>
    </source>
</evidence>
<sequence length="63" mass="6640">MPGGWCPSDAAIRGAGYRTPANCQLPTGGGGVSNYRETWGSASEIFSGTARMTTWRWASESSP</sequence>
<name>A0ACA8R051_9BACT</name>
<protein>
    <submittedName>
        <fullName evidence="1">Uncharacterized protein</fullName>
    </submittedName>
</protein>
<reference evidence="1 2" key="1">
    <citation type="journal article" date="2020" name="Int. J. Syst. Evol. Microbiol.">
        <title>Alistipes communis sp. nov., Alistipes dispar sp. nov. and Alistipes onderdonkii subsp. vulgaris subsp. nov., isolated from human faeces, and creation of Alistipes onderdonkii subsp. onderdonkii subsp. nov.</title>
        <authorList>
            <person name="Sakamoto M."/>
            <person name="Ikeyama N."/>
            <person name="Ogata Y."/>
            <person name="Suda W."/>
            <person name="Iino T."/>
            <person name="Hattori M."/>
            <person name="Ohkuma M."/>
        </authorList>
    </citation>
    <scope>NUCLEOTIDE SEQUENCE [LARGE SCALE GENOMIC DNA]</scope>
    <source>
        <strain evidence="1 2">5CPYCFAH4</strain>
    </source>
</reference>
<dbReference type="EMBL" id="AP019737">
    <property type="protein sequence ID" value="BBL10563.1"/>
    <property type="molecule type" value="Genomic_DNA"/>
</dbReference>
<evidence type="ECO:0000313" key="1">
    <source>
        <dbReference type="EMBL" id="BBL10563.1"/>
    </source>
</evidence>
<organism evidence="1 2">
    <name type="scientific">Alistipes onderdonkii subsp. vulgaris</name>
    <dbReference type="NCBI Taxonomy" id="2585117"/>
    <lineage>
        <taxon>Bacteria</taxon>
        <taxon>Pseudomonadati</taxon>
        <taxon>Bacteroidota</taxon>
        <taxon>Bacteroidia</taxon>
        <taxon>Bacteroidales</taxon>
        <taxon>Rikenellaceae</taxon>
        <taxon>Alistipes</taxon>
    </lineage>
</organism>
<dbReference type="Proteomes" id="UP000317465">
    <property type="component" value="Chromosome"/>
</dbReference>
<keyword evidence="2" id="KW-1185">Reference proteome</keyword>
<gene>
    <name evidence="1" type="ORF">A5CPYCFAH4_27870</name>
</gene>